<proteinExistence type="predicted"/>
<evidence type="ECO:0000313" key="1">
    <source>
        <dbReference type="EMBL" id="KAG7514114.1"/>
    </source>
</evidence>
<reference evidence="1 2" key="1">
    <citation type="journal article" date="2021" name="Sci. Rep.">
        <title>Chromosome anchoring in Senegalese sole (Solea senegalensis) reveals sex-associated markers and genome rearrangements in flatfish.</title>
        <authorList>
            <person name="Guerrero-Cozar I."/>
            <person name="Gomez-Garrido J."/>
            <person name="Berbel C."/>
            <person name="Martinez-Blanch J.F."/>
            <person name="Alioto T."/>
            <person name="Claros M.G."/>
            <person name="Gagnaire P.A."/>
            <person name="Manchado M."/>
        </authorList>
    </citation>
    <scope>NUCLEOTIDE SEQUENCE [LARGE SCALE GENOMIC DNA]</scope>
    <source>
        <strain evidence="1">Sse05_10M</strain>
    </source>
</reference>
<comment type="caution">
    <text evidence="1">The sequence shown here is derived from an EMBL/GenBank/DDBJ whole genome shotgun (WGS) entry which is preliminary data.</text>
</comment>
<dbReference type="Proteomes" id="UP000693946">
    <property type="component" value="Linkage Group LG14"/>
</dbReference>
<dbReference type="AlphaFoldDB" id="A0AAV6SA59"/>
<protein>
    <submittedName>
        <fullName evidence="1">Uncharacterized protein</fullName>
    </submittedName>
</protein>
<name>A0AAV6SA59_SOLSE</name>
<dbReference type="EMBL" id="JAGKHQ010000006">
    <property type="protein sequence ID" value="KAG7514114.1"/>
    <property type="molecule type" value="Genomic_DNA"/>
</dbReference>
<keyword evidence="2" id="KW-1185">Reference proteome</keyword>
<organism evidence="1 2">
    <name type="scientific">Solea senegalensis</name>
    <name type="common">Senegalese sole</name>
    <dbReference type="NCBI Taxonomy" id="28829"/>
    <lineage>
        <taxon>Eukaryota</taxon>
        <taxon>Metazoa</taxon>
        <taxon>Chordata</taxon>
        <taxon>Craniata</taxon>
        <taxon>Vertebrata</taxon>
        <taxon>Euteleostomi</taxon>
        <taxon>Actinopterygii</taxon>
        <taxon>Neopterygii</taxon>
        <taxon>Teleostei</taxon>
        <taxon>Neoteleostei</taxon>
        <taxon>Acanthomorphata</taxon>
        <taxon>Carangaria</taxon>
        <taxon>Pleuronectiformes</taxon>
        <taxon>Pleuronectoidei</taxon>
        <taxon>Soleidae</taxon>
        <taxon>Solea</taxon>
    </lineage>
</organism>
<gene>
    <name evidence="1" type="ORF">JOB18_025459</name>
</gene>
<sequence>MNIKTIKPYCTTRVKLYSETQLRTPTCHSCGNQTRPLTPRRFSLAKLMDFTTATE</sequence>
<accession>A0AAV6SA59</accession>
<evidence type="ECO:0000313" key="2">
    <source>
        <dbReference type="Proteomes" id="UP000693946"/>
    </source>
</evidence>